<accession>A0A829MGE0</accession>
<sequence length="43" mass="4914">MNRDPGGVGHHPASIQQLIFGEEGELDSEMFWNDLYPWAFQGH</sequence>
<name>A0A829MGE0_9MYCO</name>
<comment type="caution">
    <text evidence="1">The sequence shown here is derived from an EMBL/GenBank/DDBJ whole genome shotgun (WGS) entry which is preliminary data.</text>
</comment>
<evidence type="ECO:0000313" key="1">
    <source>
        <dbReference type="EMBL" id="ESV64097.1"/>
    </source>
</evidence>
<organism evidence="1 2">
    <name type="scientific">Mycobacteroides abscessus MAB_091912_2446</name>
    <dbReference type="NCBI Taxonomy" id="1335414"/>
    <lineage>
        <taxon>Bacteria</taxon>
        <taxon>Bacillati</taxon>
        <taxon>Actinomycetota</taxon>
        <taxon>Actinomycetes</taxon>
        <taxon>Mycobacteriales</taxon>
        <taxon>Mycobacteriaceae</taxon>
        <taxon>Mycobacteroides</taxon>
        <taxon>Mycobacteroides abscessus</taxon>
    </lineage>
</organism>
<proteinExistence type="predicted"/>
<dbReference type="EMBL" id="AYTF01000001">
    <property type="protein sequence ID" value="ESV64097.1"/>
    <property type="molecule type" value="Genomic_DNA"/>
</dbReference>
<protein>
    <submittedName>
        <fullName evidence="1">Uncharacterized protein</fullName>
    </submittedName>
</protein>
<dbReference type="Proteomes" id="UP000018502">
    <property type="component" value="Unassembled WGS sequence"/>
</dbReference>
<reference evidence="1 2" key="1">
    <citation type="journal article" date="2014" name="Emerg. Infect. Dis.">
        <title>High-level Relatedness among Mycobacterium abscessus subsp. massiliense Strains from Widely Separated Outbreaks.</title>
        <authorList>
            <person name="Tettelin H."/>
            <person name="Davidson R.M."/>
            <person name="Agrawal S."/>
            <person name="Aitken M.L."/>
            <person name="Shallom S."/>
            <person name="Hasan N.A."/>
            <person name="Strong M."/>
            <person name="Nogueira de Moura V.C."/>
            <person name="De Groote M.A."/>
            <person name="Duarte R.S."/>
            <person name="Hine E."/>
            <person name="Parankush S."/>
            <person name="Su Q."/>
            <person name="Daugherty S.C."/>
            <person name="Fraser C.M."/>
            <person name="Brown-Elliott B.A."/>
            <person name="Wallace R.J.Jr."/>
            <person name="Holland S.M."/>
            <person name="Sampaio E.P."/>
            <person name="Olivier K.N."/>
            <person name="Jackson M."/>
            <person name="Zelazny A.M."/>
        </authorList>
    </citation>
    <scope>NUCLEOTIDE SEQUENCE [LARGE SCALE GENOMIC DNA]</scope>
    <source>
        <strain evidence="1 2">MAB_091912_2446</strain>
    </source>
</reference>
<gene>
    <name evidence="1" type="ORF">L833_1481</name>
</gene>
<evidence type="ECO:0000313" key="2">
    <source>
        <dbReference type="Proteomes" id="UP000018502"/>
    </source>
</evidence>
<dbReference type="AlphaFoldDB" id="A0A829MGE0"/>